<name>A0ABV8I2F7_9ACTN</name>
<protein>
    <submittedName>
        <fullName evidence="3">Amino acid adenylation domain-containing protein</fullName>
    </submittedName>
</protein>
<proteinExistence type="predicted"/>
<feature type="domain" description="AMP-binding enzyme C-terminal" evidence="2">
    <location>
        <begin position="407"/>
        <end position="482"/>
    </location>
</feature>
<feature type="domain" description="AMP-dependent synthetase/ligase" evidence="1">
    <location>
        <begin position="11"/>
        <end position="352"/>
    </location>
</feature>
<dbReference type="InterPro" id="IPR000873">
    <property type="entry name" value="AMP-dep_synth/lig_dom"/>
</dbReference>
<dbReference type="SUPFAM" id="SSF56801">
    <property type="entry name" value="Acetyl-CoA synthetase-like"/>
    <property type="match status" value="1"/>
</dbReference>
<dbReference type="Gene3D" id="3.30.300.30">
    <property type="match status" value="1"/>
</dbReference>
<evidence type="ECO:0000259" key="2">
    <source>
        <dbReference type="Pfam" id="PF13193"/>
    </source>
</evidence>
<dbReference type="PANTHER" id="PTHR45527">
    <property type="entry name" value="NONRIBOSOMAL PEPTIDE SYNTHETASE"/>
    <property type="match status" value="1"/>
</dbReference>
<dbReference type="InterPro" id="IPR025110">
    <property type="entry name" value="AMP-bd_C"/>
</dbReference>
<organism evidence="3 4">
    <name type="scientific">Planomonospora corallina</name>
    <dbReference type="NCBI Taxonomy" id="1806052"/>
    <lineage>
        <taxon>Bacteria</taxon>
        <taxon>Bacillati</taxon>
        <taxon>Actinomycetota</taxon>
        <taxon>Actinomycetes</taxon>
        <taxon>Streptosporangiales</taxon>
        <taxon>Streptosporangiaceae</taxon>
        <taxon>Planomonospora</taxon>
    </lineage>
</organism>
<dbReference type="InterPro" id="IPR045851">
    <property type="entry name" value="AMP-bd_C_sf"/>
</dbReference>
<dbReference type="PANTHER" id="PTHR45527:SF1">
    <property type="entry name" value="FATTY ACID SYNTHASE"/>
    <property type="match status" value="1"/>
</dbReference>
<dbReference type="CDD" id="cd05930">
    <property type="entry name" value="A_NRPS"/>
    <property type="match status" value="1"/>
</dbReference>
<dbReference type="PROSITE" id="PS00455">
    <property type="entry name" value="AMP_BINDING"/>
    <property type="match status" value="1"/>
</dbReference>
<comment type="caution">
    <text evidence="3">The sequence shown here is derived from an EMBL/GenBank/DDBJ whole genome shotgun (WGS) entry which is preliminary data.</text>
</comment>
<dbReference type="InterPro" id="IPR042099">
    <property type="entry name" value="ANL_N_sf"/>
</dbReference>
<dbReference type="Gene3D" id="3.40.50.12780">
    <property type="entry name" value="N-terminal domain of ligase-like"/>
    <property type="match status" value="1"/>
</dbReference>
<dbReference type="EMBL" id="JBHSBM010000008">
    <property type="protein sequence ID" value="MFC4057205.1"/>
    <property type="molecule type" value="Genomic_DNA"/>
</dbReference>
<dbReference type="InterPro" id="IPR020845">
    <property type="entry name" value="AMP-binding_CS"/>
</dbReference>
<evidence type="ECO:0000313" key="4">
    <source>
        <dbReference type="Proteomes" id="UP001595850"/>
    </source>
</evidence>
<sequence length="497" mass="52070">MSRSVHDAVELHVRRRPEAVAVEWNGTRLSYGELAARAAGVHRALRACGRVEGRPVAVRLPRGPDQVASVLGALSAGAHVVCMGAGDVGDRGRAVLDELRPAALVGADDDLARWFRDEAGGATLRPGDGAPVIPPVTPPVPCAPEDLAYIAYTSGTTGRPKGIPHTHGTLVQFVTWFAAEFGIGPGSRVAQWALPGYDANLVEIFAALTSGATLCPVPERTRTTPERLVGWLAAERITHFQTVPSFIRTCLPGLAGLPHLGHLLLAGEVLPGELAAALRSALPGARLVNLYGPTESILATWFEVDRRVRGTVPVGRPVPGREVLVVDEHDLPCPPGATGEIVVMGPHVTTGYVGAAAGGNAAFRPLAGRHAFRTGDRGRFREDGVLEYGGRGDSQVKVNGSRLELAEVEAVLAAQASVADCAVSAVTGADGLVSRLVAHVVPRGDGADQAAWRGALRGAYGASVPPVVFKILDELPRNVGGKVDRSRLEGERDPARN</sequence>
<evidence type="ECO:0000259" key="1">
    <source>
        <dbReference type="Pfam" id="PF00501"/>
    </source>
</evidence>
<gene>
    <name evidence="3" type="ORF">ACFOWE_02800</name>
</gene>
<accession>A0ABV8I2F7</accession>
<reference evidence="4" key="1">
    <citation type="journal article" date="2019" name="Int. J. Syst. Evol. Microbiol.">
        <title>The Global Catalogue of Microorganisms (GCM) 10K type strain sequencing project: providing services to taxonomists for standard genome sequencing and annotation.</title>
        <authorList>
            <consortium name="The Broad Institute Genomics Platform"/>
            <consortium name="The Broad Institute Genome Sequencing Center for Infectious Disease"/>
            <person name="Wu L."/>
            <person name="Ma J."/>
        </authorList>
    </citation>
    <scope>NUCLEOTIDE SEQUENCE [LARGE SCALE GENOMIC DNA]</scope>
    <source>
        <strain evidence="4">TBRC 4489</strain>
    </source>
</reference>
<dbReference type="Pfam" id="PF13193">
    <property type="entry name" value="AMP-binding_C"/>
    <property type="match status" value="1"/>
</dbReference>
<dbReference type="Proteomes" id="UP001595850">
    <property type="component" value="Unassembled WGS sequence"/>
</dbReference>
<evidence type="ECO:0000313" key="3">
    <source>
        <dbReference type="EMBL" id="MFC4057205.1"/>
    </source>
</evidence>
<dbReference type="Pfam" id="PF00501">
    <property type="entry name" value="AMP-binding"/>
    <property type="match status" value="1"/>
</dbReference>
<keyword evidence="4" id="KW-1185">Reference proteome</keyword>
<dbReference type="RefSeq" id="WP_377285157.1">
    <property type="nucleotide sequence ID" value="NZ_JBHSBM010000008.1"/>
</dbReference>